<feature type="domain" description="PB1" evidence="9">
    <location>
        <begin position="620"/>
        <end position="713"/>
    </location>
</feature>
<evidence type="ECO:0000313" key="10">
    <source>
        <dbReference type="EMBL" id="KAE9609939.1"/>
    </source>
</evidence>
<gene>
    <name evidence="10" type="ORF">Lalb_Chr07g0181321</name>
</gene>
<dbReference type="OrthoDB" id="1934346at2759"/>
<feature type="region of interest" description="Disordered" evidence="8">
    <location>
        <begin position="219"/>
        <end position="268"/>
    </location>
</feature>
<comment type="function">
    <text evidence="7">Aux/IAA proteins are short-lived transcriptional factors that function as repressors of early auxin response genes at low auxin concentrations.</text>
</comment>
<proteinExistence type="inferred from homology"/>
<reference evidence="11" key="1">
    <citation type="journal article" date="2020" name="Nat. Commun.">
        <title>Genome sequence of the cluster root forming white lupin.</title>
        <authorList>
            <person name="Hufnagel B."/>
            <person name="Marques A."/>
            <person name="Soriano A."/>
            <person name="Marques L."/>
            <person name="Divol F."/>
            <person name="Doumas P."/>
            <person name="Sallet E."/>
            <person name="Mancinotti D."/>
            <person name="Carrere S."/>
            <person name="Marande W."/>
            <person name="Arribat S."/>
            <person name="Keller J."/>
            <person name="Huneau C."/>
            <person name="Blein T."/>
            <person name="Aime D."/>
            <person name="Laguerre M."/>
            <person name="Taylor J."/>
            <person name="Schubert V."/>
            <person name="Nelson M."/>
            <person name="Geu-Flores F."/>
            <person name="Crespi M."/>
            <person name="Gallardo-Guerrero K."/>
            <person name="Delaux P.-M."/>
            <person name="Salse J."/>
            <person name="Berges H."/>
            <person name="Guyot R."/>
            <person name="Gouzy J."/>
            <person name="Peret B."/>
        </authorList>
    </citation>
    <scope>NUCLEOTIDE SEQUENCE [LARGE SCALE GENOMIC DNA]</scope>
    <source>
        <strain evidence="11">cv. Amiga</strain>
    </source>
</reference>
<feature type="compositionally biased region" description="Polar residues" evidence="8">
    <location>
        <begin position="229"/>
        <end position="241"/>
    </location>
</feature>
<evidence type="ECO:0000256" key="5">
    <source>
        <dbReference type="ARBA" id="ARBA00023242"/>
    </source>
</evidence>
<feature type="region of interest" description="Disordered" evidence="8">
    <location>
        <begin position="86"/>
        <end position="109"/>
    </location>
</feature>
<evidence type="ECO:0000256" key="3">
    <source>
        <dbReference type="ARBA" id="ARBA00023015"/>
    </source>
</evidence>
<dbReference type="SUPFAM" id="SSF54277">
    <property type="entry name" value="CAD &amp; PB1 domains"/>
    <property type="match status" value="1"/>
</dbReference>
<sequence>MPWLGEDFGMNDLSNSVYPGLSLVQWMSMQQNNQFSAAQPGFTPAKLSPNTIHNNLGTDDPSKLLNFQAPALSAPNLQLNKFNFPNQINKSQQSPTSWPQQQQQQQQQQQLHQQQQQQQQQQQLHQQQQQQELLQKPQQQQVQSLLQTPVNQLQQQTQQQLPEPQNMQLLQQQQPQLPQKLGQQRQSYQHAIMSNGTVTSNQNTNQFVPQPVAYSQLQQQQLLSRDIPPQQSIQSASNNTFPLPPLPQDSLSQQQIDQQASLLQRQQQQPQLQQSPLQLLQQNLSQRAMQQPQMTQMSLQNPSEKQLQLQFLQKWQHQQQQQHQQLLSTSSPLLQSQLLQKQNTHQLPQQTLSQHEPQQLGIGNIALPTEKPLNSNDFTSSALMQSQQLPVNQIQNRQKSLTITRAPSTLTDGDAPSCSTSPFTNNCQISPSNLLKRNHQVPATLGGSLVVDPTCNLIQELYSKSDMQIKHEFSSVKGPDQTKHKGRITDHMEASSSGTSHCLDPGSVQQNLPLPNFFIDGDIQSHPRNNLTFDSNLDVLTSDTMHLKGSDSQRDLQNLLANYGGTPRDIETELSTADISSQPFGVPNVSFNPACSSDVGINDIGVLNNSVWASQTQRVRTYTKVQKRGSVGRCIDVTRYKGYDELRYDLARMFGIEGKLEDPQRTEWKLVYVDHESDILLLGDDPWEEFVSCVQSIKILSSVEVQQMSLDGDLGNFPILNQASSGTDSGNAWRGQYDDNSAASFNR</sequence>
<evidence type="ECO:0000256" key="7">
    <source>
        <dbReference type="RuleBase" id="RU004549"/>
    </source>
</evidence>
<feature type="compositionally biased region" description="Polar residues" evidence="8">
    <location>
        <begin position="738"/>
        <end position="747"/>
    </location>
</feature>
<dbReference type="FunFam" id="3.10.20.90:FF:000047">
    <property type="entry name" value="Auxin response factor"/>
    <property type="match status" value="1"/>
</dbReference>
<comment type="subcellular location">
    <subcellularLocation>
        <location evidence="1 7">Nucleus</location>
    </subcellularLocation>
</comment>
<evidence type="ECO:0000256" key="8">
    <source>
        <dbReference type="SAM" id="MobiDB-lite"/>
    </source>
</evidence>
<dbReference type="PANTHER" id="PTHR31384">
    <property type="entry name" value="AUXIN RESPONSE FACTOR 4-RELATED"/>
    <property type="match status" value="1"/>
</dbReference>
<dbReference type="GO" id="GO:0009734">
    <property type="term" value="P:auxin-activated signaling pathway"/>
    <property type="evidence" value="ECO:0007669"/>
    <property type="project" value="UniProtKB-UniRule"/>
</dbReference>
<feature type="compositionally biased region" description="Polar residues" evidence="8">
    <location>
        <begin position="48"/>
        <end position="57"/>
    </location>
</feature>
<keyword evidence="4 7" id="KW-0804">Transcription</keyword>
<evidence type="ECO:0000256" key="6">
    <source>
        <dbReference type="ARBA" id="ARBA00023294"/>
    </source>
</evidence>
<keyword evidence="3 7" id="KW-0805">Transcription regulation</keyword>
<feature type="compositionally biased region" description="Low complexity" evidence="8">
    <location>
        <begin position="248"/>
        <end position="268"/>
    </location>
</feature>
<comment type="caution">
    <text evidence="10">The sequence shown here is derived from an EMBL/GenBank/DDBJ whole genome shotgun (WGS) entry which is preliminary data.</text>
</comment>
<keyword evidence="6 7" id="KW-0927">Auxin signaling pathway</keyword>
<feature type="compositionally biased region" description="Polar residues" evidence="8">
    <location>
        <begin position="86"/>
        <end position="99"/>
    </location>
</feature>
<evidence type="ECO:0000259" key="9">
    <source>
        <dbReference type="PROSITE" id="PS51745"/>
    </source>
</evidence>
<dbReference type="PROSITE" id="PS51745">
    <property type="entry name" value="PB1"/>
    <property type="match status" value="1"/>
</dbReference>
<dbReference type="GO" id="GO:0003677">
    <property type="term" value="F:DNA binding"/>
    <property type="evidence" value="ECO:0007669"/>
    <property type="project" value="InterPro"/>
</dbReference>
<dbReference type="Gene3D" id="3.10.20.90">
    <property type="entry name" value="Phosphatidylinositol 3-kinase Catalytic Subunit, Chain A, domain 1"/>
    <property type="match status" value="1"/>
</dbReference>
<comment type="similarity">
    <text evidence="7">Belongs to the Aux/IAA family.</text>
</comment>
<evidence type="ECO:0000256" key="4">
    <source>
        <dbReference type="ARBA" id="ARBA00023163"/>
    </source>
</evidence>
<comment type="subunit">
    <text evidence="2 7">Homodimers and heterodimers.</text>
</comment>
<dbReference type="EMBL" id="WOCE01000007">
    <property type="protein sequence ID" value="KAE9609939.1"/>
    <property type="molecule type" value="Genomic_DNA"/>
</dbReference>
<keyword evidence="5 7" id="KW-0539">Nucleus</keyword>
<dbReference type="InterPro" id="IPR044835">
    <property type="entry name" value="ARF_plant"/>
</dbReference>
<name>A0A6A4Q8Q3_LUPAL</name>
<evidence type="ECO:0000256" key="2">
    <source>
        <dbReference type="ARBA" id="ARBA00011726"/>
    </source>
</evidence>
<feature type="compositionally biased region" description="Low complexity" evidence="8">
    <location>
        <begin position="100"/>
        <end position="109"/>
    </location>
</feature>
<organism evidence="10 11">
    <name type="scientific">Lupinus albus</name>
    <name type="common">White lupine</name>
    <name type="synonym">Lupinus termis</name>
    <dbReference type="NCBI Taxonomy" id="3870"/>
    <lineage>
        <taxon>Eukaryota</taxon>
        <taxon>Viridiplantae</taxon>
        <taxon>Streptophyta</taxon>
        <taxon>Embryophyta</taxon>
        <taxon>Tracheophyta</taxon>
        <taxon>Spermatophyta</taxon>
        <taxon>Magnoliopsida</taxon>
        <taxon>eudicotyledons</taxon>
        <taxon>Gunneridae</taxon>
        <taxon>Pentapetalae</taxon>
        <taxon>rosids</taxon>
        <taxon>fabids</taxon>
        <taxon>Fabales</taxon>
        <taxon>Fabaceae</taxon>
        <taxon>Papilionoideae</taxon>
        <taxon>50 kb inversion clade</taxon>
        <taxon>genistoids sensu lato</taxon>
        <taxon>core genistoids</taxon>
        <taxon>Genisteae</taxon>
        <taxon>Lupinus</taxon>
    </lineage>
</organism>
<evidence type="ECO:0000256" key="1">
    <source>
        <dbReference type="ARBA" id="ARBA00004123"/>
    </source>
</evidence>
<dbReference type="InterPro" id="IPR053793">
    <property type="entry name" value="PB1-like"/>
</dbReference>
<accession>A0A6A4Q8Q3</accession>
<dbReference type="PANTHER" id="PTHR31384:SF21">
    <property type="entry name" value="AUXIN RESPONSE FACTOR 19"/>
    <property type="match status" value="1"/>
</dbReference>
<dbReference type="GO" id="GO:0006355">
    <property type="term" value="P:regulation of DNA-templated transcription"/>
    <property type="evidence" value="ECO:0007669"/>
    <property type="project" value="InterPro"/>
</dbReference>
<dbReference type="Proteomes" id="UP000447434">
    <property type="component" value="Chromosome 7"/>
</dbReference>
<dbReference type="GO" id="GO:0005634">
    <property type="term" value="C:nucleus"/>
    <property type="evidence" value="ECO:0007669"/>
    <property type="project" value="UniProtKB-SubCell"/>
</dbReference>
<keyword evidence="11" id="KW-1185">Reference proteome</keyword>
<dbReference type="Pfam" id="PF02309">
    <property type="entry name" value="AUX_IAA"/>
    <property type="match status" value="1"/>
</dbReference>
<protein>
    <recommendedName>
        <fullName evidence="7">Auxin-induced protein</fullName>
    </recommendedName>
</protein>
<dbReference type="AlphaFoldDB" id="A0A6A4Q8Q3"/>
<evidence type="ECO:0000313" key="11">
    <source>
        <dbReference type="Proteomes" id="UP000447434"/>
    </source>
</evidence>
<dbReference type="InterPro" id="IPR033389">
    <property type="entry name" value="AUX/IAA_dom"/>
</dbReference>
<feature type="region of interest" description="Disordered" evidence="8">
    <location>
        <begin position="727"/>
        <end position="747"/>
    </location>
</feature>
<keyword evidence="7" id="KW-0678">Repressor</keyword>
<feature type="region of interest" description="Disordered" evidence="8">
    <location>
        <begin position="38"/>
        <end position="59"/>
    </location>
</feature>